<dbReference type="Pfam" id="PF11528">
    <property type="entry name" value="DUF3224"/>
    <property type="match status" value="1"/>
</dbReference>
<dbReference type="Proteomes" id="UP000307768">
    <property type="component" value="Unassembled WGS sequence"/>
</dbReference>
<gene>
    <name evidence="1" type="ORF">FE697_009410</name>
</gene>
<dbReference type="Gene3D" id="2.40.350.10">
    <property type="entry name" value="SO1590-like"/>
    <property type="match status" value="1"/>
</dbReference>
<evidence type="ECO:0000313" key="1">
    <source>
        <dbReference type="EMBL" id="KAA1423772.1"/>
    </source>
</evidence>
<dbReference type="InterPro" id="IPR023159">
    <property type="entry name" value="SO1590-like_sf"/>
</dbReference>
<evidence type="ECO:0000313" key="2">
    <source>
        <dbReference type="Proteomes" id="UP000307768"/>
    </source>
</evidence>
<proteinExistence type="predicted"/>
<comment type="caution">
    <text evidence="1">The sequence shown here is derived from an EMBL/GenBank/DDBJ whole genome shotgun (WGS) entry which is preliminary data.</text>
</comment>
<reference evidence="1 2" key="1">
    <citation type="submission" date="2019-09" db="EMBL/GenBank/DDBJ databases">
        <title>Mumia zhuanghuii sp. nov. isolated from the intestinal contents of plateau pika (Ochotona curzoniae) in the Qinghai-Tibet plateau of China.</title>
        <authorList>
            <person name="Tian Z."/>
        </authorList>
    </citation>
    <scope>NUCLEOTIDE SEQUENCE [LARGE SCALE GENOMIC DNA]</scope>
    <source>
        <strain evidence="2">350</strain>
    </source>
</reference>
<sequence length="147" mass="15784">MSYDKTAEATFTVASWEESVVEDIDGTGSEMNGVYYPDRGVTRATVTYTYSGDMEGEGVVQYLMTYKPGDAPIFAVERFTGSIGGHEGSCVILHRASHDAMTVTDAAEVVEGMGTGGLETLRGEGTPEVDGHSEEGYRYVLRYSLGA</sequence>
<dbReference type="SUPFAM" id="SSF159238">
    <property type="entry name" value="SO1590-like"/>
    <property type="match status" value="1"/>
</dbReference>
<accession>A0A5Q6S0F2</accession>
<dbReference type="EMBL" id="VDFQ02000002">
    <property type="protein sequence ID" value="KAA1423772.1"/>
    <property type="molecule type" value="Genomic_DNA"/>
</dbReference>
<dbReference type="OrthoDB" id="7947478at2"/>
<name>A0A5Q6S0F2_9ACTN</name>
<protein>
    <submittedName>
        <fullName evidence="1">DUF3224 domain-containing protein</fullName>
    </submittedName>
</protein>
<dbReference type="AlphaFoldDB" id="A0A5Q6S0F2"/>
<dbReference type="InterPro" id="IPR021607">
    <property type="entry name" value="DUF3224"/>
</dbReference>
<organism evidence="1 2">
    <name type="scientific">Mumia zhuanghuii</name>
    <dbReference type="NCBI Taxonomy" id="2585211"/>
    <lineage>
        <taxon>Bacteria</taxon>
        <taxon>Bacillati</taxon>
        <taxon>Actinomycetota</taxon>
        <taxon>Actinomycetes</taxon>
        <taxon>Propionibacteriales</taxon>
        <taxon>Nocardioidaceae</taxon>
        <taxon>Mumia</taxon>
    </lineage>
</organism>
<dbReference type="RefSeq" id="WP_149769291.1">
    <property type="nucleotide sequence ID" value="NZ_VDFQ02000002.1"/>
</dbReference>